<dbReference type="AlphaFoldDB" id="A0AAV6YBT9"/>
<comment type="function">
    <text evidence="2">Binds amino acids.</text>
</comment>
<evidence type="ECO:0000259" key="3">
    <source>
        <dbReference type="PROSITE" id="PS51671"/>
    </source>
</evidence>
<feature type="domain" description="ACT" evidence="3">
    <location>
        <begin position="113"/>
        <end position="196"/>
    </location>
</feature>
<evidence type="ECO:0000256" key="2">
    <source>
        <dbReference type="RuleBase" id="RU369043"/>
    </source>
</evidence>
<accession>A0AAV6YBT9</accession>
<comment type="caution">
    <text evidence="4">The sequence shown here is derived from an EMBL/GenBank/DDBJ whole genome shotgun (WGS) entry which is preliminary data.</text>
</comment>
<dbReference type="PROSITE" id="PS51671">
    <property type="entry name" value="ACT"/>
    <property type="match status" value="1"/>
</dbReference>
<dbReference type="Pfam" id="PF01842">
    <property type="entry name" value="ACT"/>
    <property type="match status" value="1"/>
</dbReference>
<organism evidence="4 5">
    <name type="scientific">Buddleja alternifolia</name>
    <dbReference type="NCBI Taxonomy" id="168488"/>
    <lineage>
        <taxon>Eukaryota</taxon>
        <taxon>Viridiplantae</taxon>
        <taxon>Streptophyta</taxon>
        <taxon>Embryophyta</taxon>
        <taxon>Tracheophyta</taxon>
        <taxon>Spermatophyta</taxon>
        <taxon>Magnoliopsida</taxon>
        <taxon>eudicotyledons</taxon>
        <taxon>Gunneridae</taxon>
        <taxon>Pentapetalae</taxon>
        <taxon>asterids</taxon>
        <taxon>lamiids</taxon>
        <taxon>Lamiales</taxon>
        <taxon>Scrophulariaceae</taxon>
        <taxon>Buddlejeae</taxon>
        <taxon>Buddleja</taxon>
    </lineage>
</organism>
<dbReference type="EMBL" id="WHWC01000001">
    <property type="protein sequence ID" value="KAG8390582.1"/>
    <property type="molecule type" value="Genomic_DNA"/>
</dbReference>
<dbReference type="SUPFAM" id="SSF55021">
    <property type="entry name" value="ACT-like"/>
    <property type="match status" value="3"/>
</dbReference>
<name>A0AAV6YBT9_9LAMI</name>
<dbReference type="InterPro" id="IPR056805">
    <property type="entry name" value="ACT_ACR9/10_C"/>
</dbReference>
<dbReference type="InterPro" id="IPR056816">
    <property type="entry name" value="ACR2/9/10_N"/>
</dbReference>
<dbReference type="Pfam" id="PF24931">
    <property type="entry name" value="ACT_ACR9_3rd"/>
    <property type="match status" value="1"/>
</dbReference>
<dbReference type="PANTHER" id="PTHR31096:SF23">
    <property type="entry name" value="ACT DOMAIN-CONTAINING PROTEIN ACR10"/>
    <property type="match status" value="1"/>
</dbReference>
<proteinExistence type="predicted"/>
<evidence type="ECO:0000313" key="4">
    <source>
        <dbReference type="EMBL" id="KAG8390582.1"/>
    </source>
</evidence>
<keyword evidence="5" id="KW-1185">Reference proteome</keyword>
<dbReference type="PANTHER" id="PTHR31096">
    <property type="entry name" value="ACT DOMAIN-CONTAINING PROTEIN ACR4-RELATED"/>
    <property type="match status" value="1"/>
</dbReference>
<keyword evidence="1 2" id="KW-0677">Repeat</keyword>
<evidence type="ECO:0000313" key="5">
    <source>
        <dbReference type="Proteomes" id="UP000826271"/>
    </source>
</evidence>
<dbReference type="InterPro" id="IPR040217">
    <property type="entry name" value="ACR1-12"/>
</dbReference>
<dbReference type="GO" id="GO:0016597">
    <property type="term" value="F:amino acid binding"/>
    <property type="evidence" value="ECO:0007669"/>
    <property type="project" value="UniProtKB-UniRule"/>
</dbReference>
<evidence type="ECO:0000256" key="1">
    <source>
        <dbReference type="ARBA" id="ARBA00022737"/>
    </source>
</evidence>
<dbReference type="InterPro" id="IPR002912">
    <property type="entry name" value="ACT_dom"/>
</dbReference>
<reference evidence="4" key="1">
    <citation type="submission" date="2019-10" db="EMBL/GenBank/DDBJ databases">
        <authorList>
            <person name="Zhang R."/>
            <person name="Pan Y."/>
            <person name="Wang J."/>
            <person name="Ma R."/>
            <person name="Yu S."/>
        </authorList>
    </citation>
    <scope>NUCLEOTIDE SEQUENCE</scope>
    <source>
        <strain evidence="4">LA-IB0</strain>
        <tissue evidence="4">Leaf</tissue>
    </source>
</reference>
<dbReference type="InterPro" id="IPR045865">
    <property type="entry name" value="ACT-like_dom_sf"/>
</dbReference>
<dbReference type="Proteomes" id="UP000826271">
    <property type="component" value="Unassembled WGS sequence"/>
</dbReference>
<dbReference type="Pfam" id="PF24926">
    <property type="entry name" value="ACT_ACR9_C"/>
    <property type="match status" value="1"/>
</dbReference>
<dbReference type="Pfam" id="PF24914">
    <property type="entry name" value="ACR10_N"/>
    <property type="match status" value="1"/>
</dbReference>
<gene>
    <name evidence="4" type="ORF">BUALT_Bualt01G0098500</name>
</gene>
<protein>
    <recommendedName>
        <fullName evidence="2">ACT domain-containing protein ACR</fullName>
    </recommendedName>
    <alternativeName>
        <fullName evidence="2">Protein ACT DOMAIN REPEATS</fullName>
    </alternativeName>
</protein>
<sequence>MGIIYEDAVLIKEAEREGEHTVITVNCPDKTGLGSDLCRIILLYGLSISKGDVSTDGKWCYLVFWVVGKPTTRWNLLHKRLLEVCPTCTPSASGIFYFIPEFQQPRPPQVFLLKFWCSYDRKGLLHDVTVVLYELELTIKRVKVYTAPDGRVMDLFFITDTRELLQTTKRRDETIKRLNLVLGDAMMSCDIELVHPEAASCLHTFLPSSISEDIFSLQLCDENSSGLLASDSVSITVDNALSPSHTLVQIFCQDHKGLIYDIMRTLKDYNIQISYGRFSANPKGNCEMDLFIMQTDGKKIIDTHKKNALCSRLRMELINPLRVDVVSKGPDTELLVVNPVELSGRGRPLVFYDITLALKILNIRIFSVEIGRHRIHDREWEVYRILLDEWDCFFATRNEIRECVRKKLMGWE</sequence>